<name>A0ACC1MZR9_9HYPO</name>
<dbReference type="EMBL" id="JANJQO010001207">
    <property type="protein sequence ID" value="KAJ2972139.1"/>
    <property type="molecule type" value="Genomic_DNA"/>
</dbReference>
<dbReference type="Proteomes" id="UP001143910">
    <property type="component" value="Unassembled WGS sequence"/>
</dbReference>
<keyword evidence="2" id="KW-1185">Reference proteome</keyword>
<accession>A0ACC1MZR9</accession>
<reference evidence="1" key="1">
    <citation type="submission" date="2022-08" db="EMBL/GenBank/DDBJ databases">
        <title>Genome Sequence of Lecanicillium fungicola.</title>
        <authorList>
            <person name="Buettner E."/>
        </authorList>
    </citation>
    <scope>NUCLEOTIDE SEQUENCE</scope>
    <source>
        <strain evidence="1">Babe33</strain>
    </source>
</reference>
<evidence type="ECO:0000313" key="1">
    <source>
        <dbReference type="EMBL" id="KAJ2972139.1"/>
    </source>
</evidence>
<protein>
    <submittedName>
        <fullName evidence="1">Uncharacterized protein</fullName>
    </submittedName>
</protein>
<proteinExistence type="predicted"/>
<gene>
    <name evidence="1" type="ORF">NQ176_g7327</name>
</gene>
<evidence type="ECO:0000313" key="2">
    <source>
        <dbReference type="Proteomes" id="UP001143910"/>
    </source>
</evidence>
<organism evidence="1 2">
    <name type="scientific">Zarea fungicola</name>
    <dbReference type="NCBI Taxonomy" id="93591"/>
    <lineage>
        <taxon>Eukaryota</taxon>
        <taxon>Fungi</taxon>
        <taxon>Dikarya</taxon>
        <taxon>Ascomycota</taxon>
        <taxon>Pezizomycotina</taxon>
        <taxon>Sordariomycetes</taxon>
        <taxon>Hypocreomycetidae</taxon>
        <taxon>Hypocreales</taxon>
        <taxon>Cordycipitaceae</taxon>
        <taxon>Zarea</taxon>
    </lineage>
</organism>
<sequence>MWDFVEAPSQMLENWCWTPDVLQSLSSHWKTKEPISRDLVDKLIKTRHLNESLATLYQILIGTFDLTVHGADSHETIKGLNCGRLWNELRAEIHGVKGPEATGFGIEWGNRYATIGHFVGGYDAGYYGYLFSLVFSTDMFYTAFKADPMNPEVGKRYRKLVLERGGSMDENLILKEFLGREPNSEAFYKSLGLA</sequence>
<comment type="caution">
    <text evidence="1">The sequence shown here is derived from an EMBL/GenBank/DDBJ whole genome shotgun (WGS) entry which is preliminary data.</text>
</comment>